<proteinExistence type="predicted"/>
<evidence type="ECO:0000313" key="1">
    <source>
        <dbReference type="EMBL" id="RDI43763.1"/>
    </source>
</evidence>
<evidence type="ECO:0000313" key="2">
    <source>
        <dbReference type="Proteomes" id="UP000254720"/>
    </source>
</evidence>
<dbReference type="Proteomes" id="UP000254720">
    <property type="component" value="Unassembled WGS sequence"/>
</dbReference>
<gene>
    <name evidence="1" type="ORF">C8D86_11033</name>
</gene>
<keyword evidence="2" id="KW-1185">Reference proteome</keyword>
<reference evidence="1 2" key="1">
    <citation type="submission" date="2018-07" db="EMBL/GenBank/DDBJ databases">
        <title>Genomic Encyclopedia of Type Strains, Phase IV (KMG-IV): sequencing the most valuable type-strain genomes for metagenomic binning, comparative biology and taxonomic classification.</title>
        <authorList>
            <person name="Goeker M."/>
        </authorList>
    </citation>
    <scope>NUCLEOTIDE SEQUENCE [LARGE SCALE GENOMIC DNA]</scope>
    <source>
        <strain evidence="1 2">DSM 16500</strain>
    </source>
</reference>
<protein>
    <submittedName>
        <fullName evidence="1">Uncharacterized protein</fullName>
    </submittedName>
</protein>
<name>A0A370GP90_9COXI</name>
<dbReference type="RefSeq" id="WP_147277485.1">
    <property type="nucleotide sequence ID" value="NZ_QQAX01000010.1"/>
</dbReference>
<dbReference type="EMBL" id="QQAX01000010">
    <property type="protein sequence ID" value="RDI43763.1"/>
    <property type="molecule type" value="Genomic_DNA"/>
</dbReference>
<organism evidence="1 2">
    <name type="scientific">Aquicella lusitana</name>
    <dbReference type="NCBI Taxonomy" id="254246"/>
    <lineage>
        <taxon>Bacteria</taxon>
        <taxon>Pseudomonadati</taxon>
        <taxon>Pseudomonadota</taxon>
        <taxon>Gammaproteobacteria</taxon>
        <taxon>Legionellales</taxon>
        <taxon>Coxiellaceae</taxon>
        <taxon>Aquicella</taxon>
    </lineage>
</organism>
<sequence>MMLNNYREKLWMRLEKWVMREAPLANTHVAQTSQKEVTISPASYYPDRADCKSLLTELNLLMQPKKINQLAGLLKQQNSEGVNIGILLVHAGNEDVLDDYLSFLLKLYQQDGNSRTLIEIFSQQDNNGWTFGMHLAHSYSKRIVLRYLKLVEFLFEEDQNEDLLPDPIFELMRLKGKSPFAMDLKVSLTDIVSNRQDGEVIYHLAASGLLPEDEYGKLTAQKQKIMDYILSLTERFIRKNALRDALTASHPLGKVFSYTTLGLVSFTQILKREFNKLDKEDRDNWKMTFFPSAKDSEIDSYLIFNENPQPANRLLKLMGPGK</sequence>
<comment type="caution">
    <text evidence="1">The sequence shown here is derived from an EMBL/GenBank/DDBJ whole genome shotgun (WGS) entry which is preliminary data.</text>
</comment>
<accession>A0A370GP90</accession>
<dbReference type="AlphaFoldDB" id="A0A370GP90"/>